<feature type="domain" description="C2H2-type" evidence="11">
    <location>
        <begin position="276"/>
        <end position="305"/>
    </location>
</feature>
<evidence type="ECO:0000256" key="4">
    <source>
        <dbReference type="ARBA" id="ARBA00022737"/>
    </source>
</evidence>
<gene>
    <name evidence="12" type="ORF">QTO34_014231</name>
</gene>
<evidence type="ECO:0000256" key="1">
    <source>
        <dbReference type="ARBA" id="ARBA00004123"/>
    </source>
</evidence>
<protein>
    <recommendedName>
        <fullName evidence="11">C2H2-type domain-containing protein</fullName>
    </recommendedName>
</protein>
<evidence type="ECO:0000313" key="12">
    <source>
        <dbReference type="EMBL" id="KAK1343678.1"/>
    </source>
</evidence>
<keyword evidence="13" id="KW-1185">Reference proteome</keyword>
<dbReference type="InterPro" id="IPR041643">
    <property type="entry name" value="Znf_ZIC"/>
</dbReference>
<dbReference type="PROSITE" id="PS50157">
    <property type="entry name" value="ZINC_FINGER_C2H2_2"/>
    <property type="match status" value="4"/>
</dbReference>
<comment type="similarity">
    <text evidence="2">Belongs to the GLI C2H2-type zinc-finger protein family.</text>
</comment>
<dbReference type="GO" id="GO:0005634">
    <property type="term" value="C:nucleus"/>
    <property type="evidence" value="ECO:0007669"/>
    <property type="project" value="UniProtKB-SubCell"/>
</dbReference>
<feature type="domain" description="C2H2-type" evidence="11">
    <location>
        <begin position="306"/>
        <end position="335"/>
    </location>
</feature>
<dbReference type="FunFam" id="3.30.160.60:FF:000039">
    <property type="entry name" value="Zinc finger protein ZIC 1"/>
    <property type="match status" value="1"/>
</dbReference>
<dbReference type="InterPro" id="IPR056436">
    <property type="entry name" value="Znf-C2H2_ZIC1-5/GLI1-3-like"/>
</dbReference>
<dbReference type="SMART" id="SM00355">
    <property type="entry name" value="ZnF_C2H2"/>
    <property type="match status" value="5"/>
</dbReference>
<dbReference type="GO" id="GO:0000978">
    <property type="term" value="F:RNA polymerase II cis-regulatory region sequence-specific DNA binding"/>
    <property type="evidence" value="ECO:0007669"/>
    <property type="project" value="TreeGrafter"/>
</dbReference>
<dbReference type="GO" id="GO:0000981">
    <property type="term" value="F:DNA-binding transcription factor activity, RNA polymerase II-specific"/>
    <property type="evidence" value="ECO:0007669"/>
    <property type="project" value="TreeGrafter"/>
</dbReference>
<feature type="compositionally biased region" description="Polar residues" evidence="10">
    <location>
        <begin position="33"/>
        <end position="47"/>
    </location>
</feature>
<sequence>MRRPQQQVKWAQSQEMRYKTSLGMRKRLRLNQTALKESSDSGLNGPTRQLRGVSPDAGRPLPADLEAEISAYGRRFSSTPTTYNISTALIPSPPKGSSSGHYDPQLIAASSRSVFPGLHEQPPEASASGTLNGLLRLGLPREMNARPEAFSPGPVAHSNALAAAGALHGYGGMNLTVNLAVPQGPGAFFRYMRQPIKQELICKWLAVDGPELPHLCSKTFSTMHELVAHVTVEHVGGPEQANHICFWEECPRQGKPFKAKYKLVNHIRVHTGEKPFPCPFPGCGKVFARSENLKIHKRTHTGEKPFRCEFEGCERRFANSSDRKKHSHVHTSDKPYTCKVRGCDKCYTHPSSLRKHMKVHGRSPPPLSSGYVSAAQSAAVALSSNFGREPPVASSAAVVARGIELREWYVCQGTGCVVTAPAAPSRAPASGPAAAARCLWY</sequence>
<dbReference type="InterPro" id="IPR043359">
    <property type="entry name" value="GLI-like"/>
</dbReference>
<dbReference type="EMBL" id="JAULJE010000004">
    <property type="protein sequence ID" value="KAK1343678.1"/>
    <property type="molecule type" value="Genomic_DNA"/>
</dbReference>
<keyword evidence="3" id="KW-0479">Metal-binding</keyword>
<evidence type="ECO:0000256" key="6">
    <source>
        <dbReference type="ARBA" id="ARBA00022833"/>
    </source>
</evidence>
<feature type="domain" description="C2H2-type" evidence="11">
    <location>
        <begin position="336"/>
        <end position="365"/>
    </location>
</feature>
<dbReference type="PANTHER" id="PTHR45718">
    <property type="entry name" value="TRANSCRIPTIONAL ACTIVATOR CUBITUS INTERRUPTUS"/>
    <property type="match status" value="1"/>
</dbReference>
<dbReference type="AlphaFoldDB" id="A0AA40LTU0"/>
<dbReference type="PROSITE" id="PS00028">
    <property type="entry name" value="ZINC_FINGER_C2H2_1"/>
    <property type="match status" value="3"/>
</dbReference>
<dbReference type="FunFam" id="3.30.160.60:FF:000035">
    <property type="entry name" value="Zinc finger protein ZIC 1"/>
    <property type="match status" value="1"/>
</dbReference>
<keyword evidence="4" id="KW-0677">Repeat</keyword>
<comment type="subcellular location">
    <subcellularLocation>
        <location evidence="1">Nucleus</location>
    </subcellularLocation>
</comment>
<evidence type="ECO:0000313" key="13">
    <source>
        <dbReference type="Proteomes" id="UP001177744"/>
    </source>
</evidence>
<keyword evidence="7" id="KW-0238">DNA-binding</keyword>
<organism evidence="12 13">
    <name type="scientific">Cnephaeus nilssonii</name>
    <name type="common">Northern bat</name>
    <name type="synonym">Eptesicus nilssonii</name>
    <dbReference type="NCBI Taxonomy" id="3371016"/>
    <lineage>
        <taxon>Eukaryota</taxon>
        <taxon>Metazoa</taxon>
        <taxon>Chordata</taxon>
        <taxon>Craniata</taxon>
        <taxon>Vertebrata</taxon>
        <taxon>Euteleostomi</taxon>
        <taxon>Mammalia</taxon>
        <taxon>Eutheria</taxon>
        <taxon>Laurasiatheria</taxon>
        <taxon>Chiroptera</taxon>
        <taxon>Yangochiroptera</taxon>
        <taxon>Vespertilionidae</taxon>
        <taxon>Cnephaeus</taxon>
    </lineage>
</organism>
<keyword evidence="5 9" id="KW-0863">Zinc-finger</keyword>
<evidence type="ECO:0000256" key="5">
    <source>
        <dbReference type="ARBA" id="ARBA00022771"/>
    </source>
</evidence>
<dbReference type="Gene3D" id="3.30.160.60">
    <property type="entry name" value="Classic Zinc Finger"/>
    <property type="match status" value="4"/>
</dbReference>
<dbReference type="SUPFAM" id="SSF57667">
    <property type="entry name" value="beta-beta-alpha zinc fingers"/>
    <property type="match status" value="2"/>
</dbReference>
<dbReference type="InterPro" id="IPR013087">
    <property type="entry name" value="Znf_C2H2_type"/>
</dbReference>
<feature type="domain" description="C2H2-type" evidence="11">
    <location>
        <begin position="248"/>
        <end position="275"/>
    </location>
</feature>
<evidence type="ECO:0000256" key="7">
    <source>
        <dbReference type="ARBA" id="ARBA00023125"/>
    </source>
</evidence>
<dbReference type="Pfam" id="PF23561">
    <property type="entry name" value="zf-C2H2_15"/>
    <property type="match status" value="1"/>
</dbReference>
<feature type="region of interest" description="Disordered" evidence="10">
    <location>
        <begin position="33"/>
        <end position="61"/>
    </location>
</feature>
<evidence type="ECO:0000256" key="9">
    <source>
        <dbReference type="PROSITE-ProRule" id="PRU00042"/>
    </source>
</evidence>
<dbReference type="Pfam" id="PF00096">
    <property type="entry name" value="zf-C2H2"/>
    <property type="match status" value="2"/>
</dbReference>
<evidence type="ECO:0000256" key="2">
    <source>
        <dbReference type="ARBA" id="ARBA00010831"/>
    </source>
</evidence>
<dbReference type="PANTHER" id="PTHR45718:SF8">
    <property type="entry name" value="GLIS FAMILY ZINC FINGER 2"/>
    <property type="match status" value="1"/>
</dbReference>
<evidence type="ECO:0000256" key="10">
    <source>
        <dbReference type="SAM" id="MobiDB-lite"/>
    </source>
</evidence>
<proteinExistence type="inferred from homology"/>
<dbReference type="Pfam" id="PF18366">
    <property type="entry name" value="zf_ZIC"/>
    <property type="match status" value="1"/>
</dbReference>
<dbReference type="FunFam" id="3.30.160.60:FF:001330">
    <property type="entry name" value="Zinc finger protein ZIC 4"/>
    <property type="match status" value="1"/>
</dbReference>
<keyword evidence="6" id="KW-0862">Zinc</keyword>
<evidence type="ECO:0000259" key="11">
    <source>
        <dbReference type="PROSITE" id="PS50157"/>
    </source>
</evidence>
<reference evidence="12" key="1">
    <citation type="submission" date="2023-06" db="EMBL/GenBank/DDBJ databases">
        <title>Reference genome for the Northern bat (Eptesicus nilssonii), a most northern bat species.</title>
        <authorList>
            <person name="Laine V.N."/>
            <person name="Pulliainen A.T."/>
            <person name="Lilley T.M."/>
        </authorList>
    </citation>
    <scope>NUCLEOTIDE SEQUENCE</scope>
    <source>
        <strain evidence="12">BLF_Eptnil</strain>
        <tissue evidence="12">Kidney</tissue>
    </source>
</reference>
<dbReference type="Proteomes" id="UP001177744">
    <property type="component" value="Unassembled WGS sequence"/>
</dbReference>
<evidence type="ECO:0000256" key="8">
    <source>
        <dbReference type="ARBA" id="ARBA00023242"/>
    </source>
</evidence>
<dbReference type="InterPro" id="IPR036236">
    <property type="entry name" value="Znf_C2H2_sf"/>
</dbReference>
<accession>A0AA40LTU0</accession>
<dbReference type="FunFam" id="3.30.160.60:FF:000041">
    <property type="entry name" value="Zinc finger protein ZIC 1"/>
    <property type="match status" value="1"/>
</dbReference>
<name>A0AA40LTU0_CNENI</name>
<dbReference type="GO" id="GO:0008270">
    <property type="term" value="F:zinc ion binding"/>
    <property type="evidence" value="ECO:0007669"/>
    <property type="project" value="UniProtKB-KW"/>
</dbReference>
<evidence type="ECO:0000256" key="3">
    <source>
        <dbReference type="ARBA" id="ARBA00022723"/>
    </source>
</evidence>
<comment type="caution">
    <text evidence="12">The sequence shown here is derived from an EMBL/GenBank/DDBJ whole genome shotgun (WGS) entry which is preliminary data.</text>
</comment>
<keyword evidence="8" id="KW-0539">Nucleus</keyword>